<proteinExistence type="predicted"/>
<comment type="caution">
    <text evidence="1">The sequence shown here is derived from an EMBL/GenBank/DDBJ whole genome shotgun (WGS) entry which is preliminary data.</text>
</comment>
<reference evidence="1 2" key="1">
    <citation type="journal article" date="2018" name="J. Allergy Clin. Immunol.">
        <title>High-quality assembly of Dermatophagoides pteronyssinus genome and transcriptome reveals a wide range of novel allergens.</title>
        <authorList>
            <person name="Liu X.Y."/>
            <person name="Yang K.Y."/>
            <person name="Wang M.Q."/>
            <person name="Kwok J.S."/>
            <person name="Zeng X."/>
            <person name="Yang Z."/>
            <person name="Xiao X.J."/>
            <person name="Lau C.P."/>
            <person name="Li Y."/>
            <person name="Huang Z.M."/>
            <person name="Ba J.G."/>
            <person name="Yim A.K."/>
            <person name="Ouyang C.Y."/>
            <person name="Ngai S.M."/>
            <person name="Chan T.F."/>
            <person name="Leung E.L."/>
            <person name="Liu L."/>
            <person name="Liu Z.G."/>
            <person name="Tsui S.K."/>
        </authorList>
    </citation>
    <scope>NUCLEOTIDE SEQUENCE [LARGE SCALE GENOMIC DNA]</scope>
    <source>
        <strain evidence="1">Derp</strain>
    </source>
</reference>
<reference evidence="1 2" key="2">
    <citation type="journal article" date="2022" name="Mol. Biol. Evol.">
        <title>Comparative Genomics Reveals Insights into the Divergent Evolution of Astigmatic Mites and Household Pest Adaptations.</title>
        <authorList>
            <person name="Xiong Q."/>
            <person name="Wan A.T."/>
            <person name="Liu X."/>
            <person name="Fung C.S."/>
            <person name="Xiao X."/>
            <person name="Malainual N."/>
            <person name="Hou J."/>
            <person name="Wang L."/>
            <person name="Wang M."/>
            <person name="Yang K.Y."/>
            <person name="Cui Y."/>
            <person name="Leung E.L."/>
            <person name="Nong W."/>
            <person name="Shin S.K."/>
            <person name="Au S.W."/>
            <person name="Jeong K.Y."/>
            <person name="Chew F.T."/>
            <person name="Hui J.H."/>
            <person name="Leung T.F."/>
            <person name="Tungtrongchitr A."/>
            <person name="Zhong N."/>
            <person name="Liu Z."/>
            <person name="Tsui S.K."/>
        </authorList>
    </citation>
    <scope>NUCLEOTIDE SEQUENCE [LARGE SCALE GENOMIC DNA]</scope>
    <source>
        <strain evidence="1">Derp</strain>
    </source>
</reference>
<dbReference type="Proteomes" id="UP000887458">
    <property type="component" value="Unassembled WGS sequence"/>
</dbReference>
<dbReference type="EMBL" id="NJHN03000018">
    <property type="protein sequence ID" value="KAH9425299.1"/>
    <property type="molecule type" value="Genomic_DNA"/>
</dbReference>
<gene>
    <name evidence="1" type="ORF">DERP_005902</name>
</gene>
<keyword evidence="2" id="KW-1185">Reference proteome</keyword>
<name>A0ABQ8JRR1_DERPT</name>
<accession>A0ABQ8JRR1</accession>
<organism evidence="1 2">
    <name type="scientific">Dermatophagoides pteronyssinus</name>
    <name type="common">European house dust mite</name>
    <dbReference type="NCBI Taxonomy" id="6956"/>
    <lineage>
        <taxon>Eukaryota</taxon>
        <taxon>Metazoa</taxon>
        <taxon>Ecdysozoa</taxon>
        <taxon>Arthropoda</taxon>
        <taxon>Chelicerata</taxon>
        <taxon>Arachnida</taxon>
        <taxon>Acari</taxon>
        <taxon>Acariformes</taxon>
        <taxon>Sarcoptiformes</taxon>
        <taxon>Astigmata</taxon>
        <taxon>Psoroptidia</taxon>
        <taxon>Analgoidea</taxon>
        <taxon>Pyroglyphidae</taxon>
        <taxon>Dermatophagoidinae</taxon>
        <taxon>Dermatophagoides</taxon>
    </lineage>
</organism>
<evidence type="ECO:0000313" key="1">
    <source>
        <dbReference type="EMBL" id="KAH9425299.1"/>
    </source>
</evidence>
<protein>
    <submittedName>
        <fullName evidence="1">Uncharacterized protein</fullName>
    </submittedName>
</protein>
<evidence type="ECO:0000313" key="2">
    <source>
        <dbReference type="Proteomes" id="UP000887458"/>
    </source>
</evidence>
<sequence length="62" mass="7047">MYQVVVIHYEKVCARVIGGGNGFLKAKPYTIVMQIFIFMFDLNRFDDDDDGGEGGRREKTAN</sequence>